<evidence type="ECO:0000313" key="3">
    <source>
        <dbReference type="Proteomes" id="UP000321635"/>
    </source>
</evidence>
<dbReference type="Pfam" id="PF07486">
    <property type="entry name" value="Hydrolase_2"/>
    <property type="match status" value="1"/>
</dbReference>
<reference evidence="2 3" key="1">
    <citation type="submission" date="2019-07" db="EMBL/GenBank/DDBJ databases">
        <title>Whole genome shotgun sequence of Acetobacter nitrogenifigens NBRC 105050.</title>
        <authorList>
            <person name="Hosoyama A."/>
            <person name="Uohara A."/>
            <person name="Ohji S."/>
            <person name="Ichikawa N."/>
        </authorList>
    </citation>
    <scope>NUCLEOTIDE SEQUENCE [LARGE SCALE GENOMIC DNA]</scope>
    <source>
        <strain evidence="2 3">NBRC 105050</strain>
    </source>
</reference>
<dbReference type="STRING" id="1120919.GCA_000429165_00028"/>
<accession>A0A511X5D7</accession>
<feature type="domain" description="Cell wall hydrolase SleB" evidence="1">
    <location>
        <begin position="22"/>
        <end position="133"/>
    </location>
</feature>
<dbReference type="EMBL" id="BJYF01000001">
    <property type="protein sequence ID" value="GEN58144.1"/>
    <property type="molecule type" value="Genomic_DNA"/>
</dbReference>
<dbReference type="AlphaFoldDB" id="A0A511X5D7"/>
<dbReference type="GO" id="GO:0016787">
    <property type="term" value="F:hydrolase activity"/>
    <property type="evidence" value="ECO:0007669"/>
    <property type="project" value="InterPro"/>
</dbReference>
<name>A0A511X5D7_9PROT</name>
<proteinExistence type="predicted"/>
<dbReference type="OrthoDB" id="9785345at2"/>
<dbReference type="Proteomes" id="UP000321635">
    <property type="component" value="Unassembled WGS sequence"/>
</dbReference>
<evidence type="ECO:0000259" key="1">
    <source>
        <dbReference type="Pfam" id="PF07486"/>
    </source>
</evidence>
<dbReference type="Gene3D" id="1.10.10.2520">
    <property type="entry name" value="Cell wall hydrolase SleB, domain 1"/>
    <property type="match status" value="1"/>
</dbReference>
<dbReference type="RefSeq" id="WP_026396343.1">
    <property type="nucleotide sequence ID" value="NZ_AUBI01000001.1"/>
</dbReference>
<sequence length="146" mass="15653">MTINYKSAPDIAARTAWGEARGEGAPGMQAVLNVVANRAAQPCWWGRSILSVCLKAEQFSCWNENDPNREKLLAVTEADPEFVTASSLAESLVAGTLADITGGADHYYSAFIAAPGWTIGRKPTAHIGHQLFYRLGPYGRALEASA</sequence>
<organism evidence="2 3">
    <name type="scientific">Acetobacter nitrogenifigens DSM 23921 = NBRC 105050</name>
    <dbReference type="NCBI Taxonomy" id="1120919"/>
    <lineage>
        <taxon>Bacteria</taxon>
        <taxon>Pseudomonadati</taxon>
        <taxon>Pseudomonadota</taxon>
        <taxon>Alphaproteobacteria</taxon>
        <taxon>Acetobacterales</taxon>
        <taxon>Acetobacteraceae</taxon>
        <taxon>Acetobacter</taxon>
    </lineage>
</organism>
<gene>
    <name evidence="2" type="ORF">ANI02nite_00280</name>
</gene>
<keyword evidence="3" id="KW-1185">Reference proteome</keyword>
<dbReference type="InterPro" id="IPR042047">
    <property type="entry name" value="SleB_dom1"/>
</dbReference>
<evidence type="ECO:0000313" key="2">
    <source>
        <dbReference type="EMBL" id="GEN58144.1"/>
    </source>
</evidence>
<comment type="caution">
    <text evidence="2">The sequence shown here is derived from an EMBL/GenBank/DDBJ whole genome shotgun (WGS) entry which is preliminary data.</text>
</comment>
<dbReference type="InterPro" id="IPR011105">
    <property type="entry name" value="Cell_wall_hydrolase_SleB"/>
</dbReference>
<protein>
    <recommendedName>
        <fullName evidence="1">Cell wall hydrolase SleB domain-containing protein</fullName>
    </recommendedName>
</protein>